<evidence type="ECO:0000313" key="3">
    <source>
        <dbReference type="EMBL" id="WPK11172.1"/>
    </source>
</evidence>
<reference evidence="3 4" key="1">
    <citation type="submission" date="2023-09" db="EMBL/GenBank/DDBJ databases">
        <authorList>
            <person name="Page C.A."/>
            <person name="Perez-Diaz I.M."/>
        </authorList>
    </citation>
    <scope>NUCLEOTIDE SEQUENCE [LARGE SCALE GENOMIC DNA]</scope>
    <source>
        <strain evidence="3 4">Ll15</strain>
    </source>
</reference>
<dbReference type="PROSITE" id="PS51257">
    <property type="entry name" value="PROKAR_LIPOPROTEIN"/>
    <property type="match status" value="1"/>
</dbReference>
<evidence type="ECO:0000256" key="1">
    <source>
        <dbReference type="SAM" id="Phobius"/>
    </source>
</evidence>
<keyword evidence="2" id="KW-0732">Signal</keyword>
<name>A0ABZ0RSG0_9BACI</name>
<dbReference type="RefSeq" id="WP_319836250.1">
    <property type="nucleotide sequence ID" value="NZ_CP137624.1"/>
</dbReference>
<proteinExistence type="predicted"/>
<keyword evidence="4" id="KW-1185">Reference proteome</keyword>
<organism evidence="3 4">
    <name type="scientific">Lysinibacillus louembei</name>
    <dbReference type="NCBI Taxonomy" id="1470088"/>
    <lineage>
        <taxon>Bacteria</taxon>
        <taxon>Bacillati</taxon>
        <taxon>Bacillota</taxon>
        <taxon>Bacilli</taxon>
        <taxon>Bacillales</taxon>
        <taxon>Bacillaceae</taxon>
        <taxon>Lysinibacillus</taxon>
    </lineage>
</organism>
<protein>
    <submittedName>
        <fullName evidence="3">Uncharacterized protein</fullName>
    </submittedName>
</protein>
<keyword evidence="1" id="KW-1133">Transmembrane helix</keyword>
<evidence type="ECO:0000256" key="2">
    <source>
        <dbReference type="SAM" id="SignalP"/>
    </source>
</evidence>
<dbReference type="Proteomes" id="UP001322664">
    <property type="component" value="Chromosome"/>
</dbReference>
<dbReference type="EMBL" id="CP137624">
    <property type="protein sequence ID" value="WPK11172.1"/>
    <property type="molecule type" value="Genomic_DNA"/>
</dbReference>
<feature type="transmembrane region" description="Helical" evidence="1">
    <location>
        <begin position="111"/>
        <end position="132"/>
    </location>
</feature>
<sequence>MKKNLFIILISLAVFLVACSSNMQEDIIATGKFRDYQYSIEKQDQQFIWQIGYQHEFTTIEETINNKIYLEKFMITVNEGKMAFSFFIICLGYLLFIVLAVVFAYKKRKTLLTNGAVTVAGIAATITCYMLFKAILDLNRLLLEVDYLYLLINSL</sequence>
<gene>
    <name evidence="3" type="ORF">R6U77_14940</name>
</gene>
<accession>A0ABZ0RSG0</accession>
<keyword evidence="1" id="KW-0812">Transmembrane</keyword>
<feature type="transmembrane region" description="Helical" evidence="1">
    <location>
        <begin position="82"/>
        <end position="104"/>
    </location>
</feature>
<evidence type="ECO:0000313" key="4">
    <source>
        <dbReference type="Proteomes" id="UP001322664"/>
    </source>
</evidence>
<keyword evidence="1" id="KW-0472">Membrane</keyword>
<feature type="chain" id="PRO_5045898776" evidence="2">
    <location>
        <begin position="24"/>
        <end position="155"/>
    </location>
</feature>
<feature type="signal peptide" evidence="2">
    <location>
        <begin position="1"/>
        <end position="23"/>
    </location>
</feature>